<dbReference type="KEGG" id="pla:Plav_3043"/>
<dbReference type="InterPro" id="IPR023631">
    <property type="entry name" value="Amidase_dom"/>
</dbReference>
<reference evidence="5 6" key="1">
    <citation type="journal article" date="2011" name="Stand. Genomic Sci.">
        <title>Complete genome sequence of Parvibaculum lavamentivorans type strain (DS-1(T)).</title>
        <authorList>
            <person name="Schleheck D."/>
            <person name="Weiss M."/>
            <person name="Pitluck S."/>
            <person name="Bruce D."/>
            <person name="Land M.L."/>
            <person name="Han S."/>
            <person name="Saunders E."/>
            <person name="Tapia R."/>
            <person name="Detter C."/>
            <person name="Brettin T."/>
            <person name="Han J."/>
            <person name="Woyke T."/>
            <person name="Goodwin L."/>
            <person name="Pennacchio L."/>
            <person name="Nolan M."/>
            <person name="Cook A.M."/>
            <person name="Kjelleberg S."/>
            <person name="Thomas T."/>
        </authorList>
    </citation>
    <scope>NUCLEOTIDE SEQUENCE [LARGE SCALE GENOMIC DNA]</scope>
    <source>
        <strain evidence="6">DS-1 / DSM 13023 / NCIMB 13966</strain>
    </source>
</reference>
<dbReference type="PANTHER" id="PTHR11895">
    <property type="entry name" value="TRANSAMIDASE"/>
    <property type="match status" value="1"/>
</dbReference>
<gene>
    <name evidence="5" type="ordered locus">Plav_3043</name>
</gene>
<evidence type="ECO:0000256" key="1">
    <source>
        <dbReference type="ARBA" id="ARBA00003871"/>
    </source>
</evidence>
<dbReference type="InterPro" id="IPR036928">
    <property type="entry name" value="AS_sf"/>
</dbReference>
<dbReference type="SUPFAM" id="SSF75304">
    <property type="entry name" value="Amidase signature (AS) enzymes"/>
    <property type="match status" value="1"/>
</dbReference>
<dbReference type="AlphaFoldDB" id="A7HXL7"/>
<dbReference type="Proteomes" id="UP000006377">
    <property type="component" value="Chromosome"/>
</dbReference>
<dbReference type="InterPro" id="IPR000120">
    <property type="entry name" value="Amidase"/>
</dbReference>
<dbReference type="Gene3D" id="3.90.1300.10">
    <property type="entry name" value="Amidase signature (AS) domain"/>
    <property type="match status" value="1"/>
</dbReference>
<dbReference type="Pfam" id="PF01425">
    <property type="entry name" value="Amidase"/>
    <property type="match status" value="1"/>
</dbReference>
<protein>
    <recommendedName>
        <fullName evidence="3">Indoleacetamide hydrolase</fullName>
    </recommendedName>
</protein>
<comment type="function">
    <text evidence="1">Hydrolyzes indole-3-acetamide (IAM) into indole-3-acetic acid (IAA).</text>
</comment>
<sequence>MSFGEYTRYDGLGLAELVRKGDVKAEELAEEAIARIEKHNPAINAVVSKLYDIGRAAAKAPVDGPFKGVPFLLKDAFGDLAGTTTRLGSRFRAGTAATEDAALAKRFKKAGLSILGKTNVPEFTLLPTTESALYGPARNPWNVNHSTGGSSGGAAAAVAAGLVPLAHANDSGGSIRIPASSCGLVGLKPTRARTSLGPDYGDVLSGLCHEHVVTRSVRDSAAMLDCTHGYEPGAPYAAPHVERPFLEEAGRKPGKLRIAFSKTNPAGNPLHADCVKGVEETAKLLADLGHEVVEAAPPLKPEEPGSIFLPMWASWLASEIEGEALRRGRGPKEDELEGLTWGLYEIGKQVSAAQYLMLVKEAQAMTRRVAGFMESHDVWLTPTLASPPIPLGLIDINERDPLKAFAPAVDYVPFTPIQNLTGQPAISLPLAMSSDGLPVGMMFSARFGDEATLFRLAAQLEEARPWKDRHPAIWN</sequence>
<keyword evidence="6" id="KW-1185">Reference proteome</keyword>
<feature type="domain" description="Amidase" evidence="4">
    <location>
        <begin position="27"/>
        <end position="453"/>
    </location>
</feature>
<evidence type="ECO:0000256" key="2">
    <source>
        <dbReference type="ARBA" id="ARBA00009199"/>
    </source>
</evidence>
<evidence type="ECO:0000313" key="6">
    <source>
        <dbReference type="Proteomes" id="UP000006377"/>
    </source>
</evidence>
<proteinExistence type="inferred from homology"/>
<dbReference type="OrthoDB" id="9777859at2"/>
<organism evidence="5 6">
    <name type="scientific">Parvibaculum lavamentivorans (strain DS-1 / DSM 13023 / NCIMB 13966)</name>
    <dbReference type="NCBI Taxonomy" id="402881"/>
    <lineage>
        <taxon>Bacteria</taxon>
        <taxon>Pseudomonadati</taxon>
        <taxon>Pseudomonadota</taxon>
        <taxon>Alphaproteobacteria</taxon>
        <taxon>Hyphomicrobiales</taxon>
        <taxon>Parvibaculaceae</taxon>
        <taxon>Parvibaculum</taxon>
    </lineage>
</organism>
<dbReference type="PANTHER" id="PTHR11895:SF7">
    <property type="entry name" value="GLUTAMYL-TRNA(GLN) AMIDOTRANSFERASE SUBUNIT A, MITOCHONDRIAL"/>
    <property type="match status" value="1"/>
</dbReference>
<dbReference type="EMBL" id="CP000774">
    <property type="protein sequence ID" value="ABS64650.1"/>
    <property type="molecule type" value="Genomic_DNA"/>
</dbReference>
<dbReference type="STRING" id="402881.Plav_3043"/>
<dbReference type="RefSeq" id="WP_012111971.1">
    <property type="nucleotide sequence ID" value="NC_009719.1"/>
</dbReference>
<dbReference type="InterPro" id="IPR020556">
    <property type="entry name" value="Amidase_CS"/>
</dbReference>
<evidence type="ECO:0000256" key="3">
    <source>
        <dbReference type="ARBA" id="ARBA00021874"/>
    </source>
</evidence>
<dbReference type="eggNOG" id="COG0154">
    <property type="taxonomic scope" value="Bacteria"/>
</dbReference>
<accession>A7HXL7</accession>
<comment type="similarity">
    <text evidence="2">Belongs to the amidase family.</text>
</comment>
<dbReference type="PROSITE" id="PS00571">
    <property type="entry name" value="AMIDASES"/>
    <property type="match status" value="1"/>
</dbReference>
<keyword evidence="5" id="KW-0378">Hydrolase</keyword>
<dbReference type="HOGENOM" id="CLU_009600_0_4_5"/>
<evidence type="ECO:0000313" key="5">
    <source>
        <dbReference type="EMBL" id="ABS64650.1"/>
    </source>
</evidence>
<name>A7HXL7_PARL1</name>
<dbReference type="GO" id="GO:0016787">
    <property type="term" value="F:hydrolase activity"/>
    <property type="evidence" value="ECO:0007669"/>
    <property type="project" value="UniProtKB-KW"/>
</dbReference>
<evidence type="ECO:0000259" key="4">
    <source>
        <dbReference type="Pfam" id="PF01425"/>
    </source>
</evidence>